<dbReference type="CDD" id="cd06845">
    <property type="entry name" value="Bcl-2_like"/>
    <property type="match status" value="1"/>
</dbReference>
<accession>A0A8D1B0Z0</accession>
<comment type="subcellular location">
    <subcellularLocation>
        <location evidence="1">Membrane</location>
        <topology evidence="1">Single-pass membrane protein</topology>
    </subcellularLocation>
</comment>
<sequence length="503" mass="52733">MVLGPEWGPPLRQPLGSLLVWDCWHLYGVAGTGPAHVLGSGRLPIRLSPARPGSLLWAVSHRSGMAGIPAPPAQPALPGAGLGAAGLSEGAGPRGRSGVSTAAFCSRPQGRGGGVSGVRGSGVRDQAGSVWDRAPAVRGPPLTRPCDRIADELELIRPSVYRNVARQLNLSLQSETVVTDAFLAVAAQIFSAGITWGKVVSLYSVAAGLAVDCVRQAQPAMVHALVDCLGEFVRKTLATWLRRRGGWVRGVGCRGAWQGRWLGACRVGVGGGDPGSGGEPGCRVQDSTARLSLAPPEPETNLLPPHGVGRQSCSSTVPVPPASCPATCSRARSSSEVGGGRKCGTHAGRGDRVQPNAKGGALGGGRGQGLGLLWRWCFRDDSHALGIPLALRPSCPEPGWGWSPRGRRSGRRVPLRVLAGLERNEEVRRGRLLGFWKAPLLLLLQGTCPFLAPAQGRWGVCSRPGGRERGQRASLLPQCPARGPWRLPPPSRELGLLLGYNLP</sequence>
<dbReference type="InterPro" id="IPR026298">
    <property type="entry name" value="Bcl-2_fam"/>
</dbReference>
<organism evidence="9 10">
    <name type="scientific">Sus scrofa</name>
    <name type="common">Pig</name>
    <dbReference type="NCBI Taxonomy" id="9823"/>
    <lineage>
        <taxon>Eukaryota</taxon>
        <taxon>Metazoa</taxon>
        <taxon>Chordata</taxon>
        <taxon>Craniata</taxon>
        <taxon>Vertebrata</taxon>
        <taxon>Euteleostomi</taxon>
        <taxon>Mammalia</taxon>
        <taxon>Eutheria</taxon>
        <taxon>Laurasiatheria</taxon>
        <taxon>Artiodactyla</taxon>
        <taxon>Suina</taxon>
        <taxon>Suidae</taxon>
        <taxon>Sus</taxon>
    </lineage>
</organism>
<evidence type="ECO:0000256" key="1">
    <source>
        <dbReference type="ARBA" id="ARBA00004167"/>
    </source>
</evidence>
<dbReference type="SUPFAM" id="SSF56854">
    <property type="entry name" value="Bcl-2 inhibitors of programmed cell death"/>
    <property type="match status" value="1"/>
</dbReference>
<reference evidence="9" key="1">
    <citation type="submission" date="2025-08" db="UniProtKB">
        <authorList>
            <consortium name="Ensembl"/>
        </authorList>
    </citation>
    <scope>IDENTIFICATION</scope>
</reference>
<evidence type="ECO:0000259" key="8">
    <source>
        <dbReference type="SMART" id="SM00337"/>
    </source>
</evidence>
<dbReference type="Ensembl" id="ENSSSCT00035093485.1">
    <property type="protein sequence ID" value="ENSSSCP00035039245.1"/>
    <property type="gene ID" value="ENSSSCG00035069228.1"/>
</dbReference>
<dbReference type="InterPro" id="IPR046371">
    <property type="entry name" value="Bcl-2_BH1-3"/>
</dbReference>
<dbReference type="InterPro" id="IPR036834">
    <property type="entry name" value="Bcl-2-like_sf"/>
</dbReference>
<evidence type="ECO:0000256" key="5">
    <source>
        <dbReference type="ARBA" id="ARBA00022989"/>
    </source>
</evidence>
<dbReference type="Proteomes" id="UP000694720">
    <property type="component" value="Unplaced"/>
</dbReference>
<proteinExistence type="inferred from homology"/>
<feature type="domain" description="Bcl-2 Bcl-2 homology region 1-3" evidence="8">
    <location>
        <begin position="146"/>
        <end position="247"/>
    </location>
</feature>
<dbReference type="PROSITE" id="PS01258">
    <property type="entry name" value="BH2"/>
    <property type="match status" value="1"/>
</dbReference>
<keyword evidence="4" id="KW-0053">Apoptosis</keyword>
<dbReference type="InterPro" id="IPR020726">
    <property type="entry name" value="Bcl2_BH2_motif_CS"/>
</dbReference>
<dbReference type="PRINTS" id="PR01862">
    <property type="entry name" value="BCL2FAMILY"/>
</dbReference>
<name>A0A8D1B0Z0_PIG</name>
<dbReference type="GO" id="GO:0016020">
    <property type="term" value="C:membrane"/>
    <property type="evidence" value="ECO:0007669"/>
    <property type="project" value="UniProtKB-SubCell"/>
</dbReference>
<feature type="region of interest" description="Disordered" evidence="7">
    <location>
        <begin position="335"/>
        <end position="362"/>
    </location>
</feature>
<dbReference type="PANTHER" id="PTHR11256">
    <property type="entry name" value="BCL-2 RELATED"/>
    <property type="match status" value="1"/>
</dbReference>
<feature type="region of interest" description="Disordered" evidence="7">
    <location>
        <begin position="294"/>
        <end position="316"/>
    </location>
</feature>
<dbReference type="SMART" id="SM00337">
    <property type="entry name" value="BCL"/>
    <property type="match status" value="1"/>
</dbReference>
<protein>
    <submittedName>
        <fullName evidence="9">BCL2 family apoptosis regulator BOK</fullName>
    </submittedName>
</protein>
<dbReference type="AlphaFoldDB" id="A0A8D1B0Z0"/>
<dbReference type="Gene3D" id="1.10.437.10">
    <property type="entry name" value="Blc2-like"/>
    <property type="match status" value="1"/>
</dbReference>
<evidence type="ECO:0000256" key="3">
    <source>
        <dbReference type="ARBA" id="ARBA00022692"/>
    </source>
</evidence>
<dbReference type="PROSITE" id="PS50062">
    <property type="entry name" value="BCL2_FAMILY"/>
    <property type="match status" value="1"/>
</dbReference>
<dbReference type="Pfam" id="PF00452">
    <property type="entry name" value="Bcl-2"/>
    <property type="match status" value="1"/>
</dbReference>
<evidence type="ECO:0000313" key="10">
    <source>
        <dbReference type="Proteomes" id="UP000694720"/>
    </source>
</evidence>
<evidence type="ECO:0000256" key="4">
    <source>
        <dbReference type="ARBA" id="ARBA00022703"/>
    </source>
</evidence>
<dbReference type="GO" id="GO:0042981">
    <property type="term" value="P:regulation of apoptotic process"/>
    <property type="evidence" value="ECO:0007669"/>
    <property type="project" value="InterPro"/>
</dbReference>
<evidence type="ECO:0000256" key="7">
    <source>
        <dbReference type="SAM" id="MobiDB-lite"/>
    </source>
</evidence>
<dbReference type="GO" id="GO:0006915">
    <property type="term" value="P:apoptotic process"/>
    <property type="evidence" value="ECO:0007669"/>
    <property type="project" value="UniProtKB-KW"/>
</dbReference>
<keyword evidence="6" id="KW-0472">Membrane</keyword>
<dbReference type="InterPro" id="IPR002475">
    <property type="entry name" value="Bcl2-like"/>
</dbReference>
<evidence type="ECO:0000256" key="6">
    <source>
        <dbReference type="ARBA" id="ARBA00023136"/>
    </source>
</evidence>
<evidence type="ECO:0000256" key="2">
    <source>
        <dbReference type="ARBA" id="ARBA00009458"/>
    </source>
</evidence>
<comment type="similarity">
    <text evidence="2">Belongs to the Bcl-2 family.</text>
</comment>
<dbReference type="PANTHER" id="PTHR11256:SF48">
    <property type="entry name" value="BCL-2-RELATED OVARIAN KILLER PROTEIN"/>
    <property type="match status" value="1"/>
</dbReference>
<keyword evidence="5" id="KW-1133">Transmembrane helix</keyword>
<gene>
    <name evidence="9" type="primary">BOK</name>
</gene>
<keyword evidence="3" id="KW-0812">Transmembrane</keyword>
<evidence type="ECO:0000313" key="9">
    <source>
        <dbReference type="Ensembl" id="ENSSSCP00035039245.1"/>
    </source>
</evidence>